<dbReference type="STRING" id="390241.SAMN04488023_10973"/>
<proteinExistence type="predicted"/>
<dbReference type="EMBL" id="FOGG01000009">
    <property type="protein sequence ID" value="SER44347.1"/>
    <property type="molecule type" value="Genomic_DNA"/>
</dbReference>
<evidence type="ECO:0000313" key="3">
    <source>
        <dbReference type="Proteomes" id="UP000199572"/>
    </source>
</evidence>
<keyword evidence="3" id="KW-1185">Reference proteome</keyword>
<keyword evidence="1" id="KW-0472">Membrane</keyword>
<accession>A0A1H9P8F0</accession>
<evidence type="ECO:0000313" key="2">
    <source>
        <dbReference type="EMBL" id="SER44347.1"/>
    </source>
</evidence>
<protein>
    <submittedName>
        <fullName evidence="2">Uncharacterized protein</fullName>
    </submittedName>
</protein>
<evidence type="ECO:0000256" key="1">
    <source>
        <dbReference type="SAM" id="Phobius"/>
    </source>
</evidence>
<gene>
    <name evidence="2" type="ORF">SAMN04488023_10973</name>
</gene>
<keyword evidence="1" id="KW-1133">Transmembrane helix</keyword>
<sequence length="69" mass="7725">MGFQIIGKQSVTSGYTAHSIRTAINEIRHYYCLVRTTLFFIKISVILYTVNKMVGNEGLIDIIISAITS</sequence>
<reference evidence="3" key="1">
    <citation type="submission" date="2016-10" db="EMBL/GenBank/DDBJ databases">
        <authorList>
            <person name="Varghese N."/>
            <person name="Submissions S."/>
        </authorList>
    </citation>
    <scope>NUCLEOTIDE SEQUENCE [LARGE SCALE GENOMIC DNA]</scope>
    <source>
        <strain evidence="3">DSM 18610</strain>
    </source>
</reference>
<dbReference type="Proteomes" id="UP000199572">
    <property type="component" value="Unassembled WGS sequence"/>
</dbReference>
<feature type="transmembrane region" description="Helical" evidence="1">
    <location>
        <begin position="30"/>
        <end position="50"/>
    </location>
</feature>
<dbReference type="AlphaFoldDB" id="A0A1H9P8F0"/>
<name>A0A1H9P8F0_9SPHI</name>
<organism evidence="2 3">
    <name type="scientific">Pedobacter rhizosphaerae</name>
    <dbReference type="NCBI Taxonomy" id="390241"/>
    <lineage>
        <taxon>Bacteria</taxon>
        <taxon>Pseudomonadati</taxon>
        <taxon>Bacteroidota</taxon>
        <taxon>Sphingobacteriia</taxon>
        <taxon>Sphingobacteriales</taxon>
        <taxon>Sphingobacteriaceae</taxon>
        <taxon>Pedobacter</taxon>
    </lineage>
</organism>
<keyword evidence="1" id="KW-0812">Transmembrane</keyword>